<evidence type="ECO:0000313" key="3">
    <source>
        <dbReference type="Proteomes" id="UP000011693"/>
    </source>
</evidence>
<feature type="transmembrane region" description="Helical" evidence="1">
    <location>
        <begin position="341"/>
        <end position="362"/>
    </location>
</feature>
<evidence type="ECO:0000313" key="2">
    <source>
        <dbReference type="EMBL" id="ELY95352.1"/>
    </source>
</evidence>
<dbReference type="PATRIC" id="fig|1227492.4.peg.3379"/>
<dbReference type="EMBL" id="AOIN01000091">
    <property type="protein sequence ID" value="ELY95352.1"/>
    <property type="molecule type" value="Genomic_DNA"/>
</dbReference>
<proteinExistence type="predicted"/>
<comment type="caution">
    <text evidence="2">The sequence shown here is derived from an EMBL/GenBank/DDBJ whole genome shotgun (WGS) entry which is preliminary data.</text>
</comment>
<feature type="transmembrane region" description="Helical" evidence="1">
    <location>
        <begin position="231"/>
        <end position="254"/>
    </location>
</feature>
<keyword evidence="1" id="KW-0812">Transmembrane</keyword>
<name>M0ABV9_9EURY</name>
<accession>M0ABV9</accession>
<feature type="transmembrane region" description="Helical" evidence="1">
    <location>
        <begin position="314"/>
        <end position="334"/>
    </location>
</feature>
<sequence>MRSLPRVATVVVALSVLCLAVVALAAGAPPPSPICEVCGTDTINGATEPGTLDIHVDESGDSQWVAQVPVNETAAAHYQNDERALATTVNDSRNRYHAVGDDAQNVTATIEDQTVHVEYTVPNVATQVRDGWVLEYFYAGDSPVRYELVAERVSIHLPDGYAVTNRPAAGSIEDGTLTWVSGESADDENAAGDDFHSRTYVTYAQSGLTNTAASWIAAAVTFGPVVLEHTVLAGVVPVVMVGFAAVSTSTVGAGRSQELTGRSRRVGAVGRTGCVALCRRLGVHHSRRTLTLLGLAVVGVLAGASWLLGFLFEALLVGTFGLSVVLFLPFGHALARGERSAWLYGVACLLAPLGAVAALAPFPSAGTIFVLSLFVFLPAAGGAAVLGYALSLVGREIALDGNRKQREKQQRQTSTNG</sequence>
<keyword evidence="3" id="KW-1185">Reference proteome</keyword>
<organism evidence="2 3">
    <name type="scientific">Natrialba chahannaoensis JCM 10990</name>
    <dbReference type="NCBI Taxonomy" id="1227492"/>
    <lineage>
        <taxon>Archaea</taxon>
        <taxon>Methanobacteriati</taxon>
        <taxon>Methanobacteriota</taxon>
        <taxon>Stenosarchaea group</taxon>
        <taxon>Halobacteria</taxon>
        <taxon>Halobacteriales</taxon>
        <taxon>Natrialbaceae</taxon>
        <taxon>Natrialba</taxon>
    </lineage>
</organism>
<keyword evidence="1" id="KW-1133">Transmembrane helix</keyword>
<feature type="transmembrane region" description="Helical" evidence="1">
    <location>
        <begin position="368"/>
        <end position="394"/>
    </location>
</feature>
<dbReference type="AlphaFoldDB" id="M0ABV9"/>
<evidence type="ECO:0000256" key="1">
    <source>
        <dbReference type="SAM" id="Phobius"/>
    </source>
</evidence>
<gene>
    <name evidence="2" type="ORF">C482_16963</name>
</gene>
<feature type="transmembrane region" description="Helical" evidence="1">
    <location>
        <begin position="289"/>
        <end position="308"/>
    </location>
</feature>
<dbReference type="RefSeq" id="WP_006168891.1">
    <property type="nucleotide sequence ID" value="NZ_AOIN01000091.1"/>
</dbReference>
<dbReference type="Proteomes" id="UP000011693">
    <property type="component" value="Unassembled WGS sequence"/>
</dbReference>
<keyword evidence="1" id="KW-0472">Membrane</keyword>
<dbReference type="OrthoDB" id="242474at2157"/>
<reference evidence="2 3" key="1">
    <citation type="journal article" date="2014" name="PLoS Genet.">
        <title>Phylogenetically driven sequencing of extremely halophilic archaea reveals strategies for static and dynamic osmo-response.</title>
        <authorList>
            <person name="Becker E.A."/>
            <person name="Seitzer P.M."/>
            <person name="Tritt A."/>
            <person name="Larsen D."/>
            <person name="Krusor M."/>
            <person name="Yao A.I."/>
            <person name="Wu D."/>
            <person name="Madern D."/>
            <person name="Eisen J.A."/>
            <person name="Darling A.E."/>
            <person name="Facciotti M.T."/>
        </authorList>
    </citation>
    <scope>NUCLEOTIDE SEQUENCE [LARGE SCALE GENOMIC DNA]</scope>
    <source>
        <strain evidence="2 3">JCM 10990</strain>
    </source>
</reference>
<protein>
    <submittedName>
        <fullName evidence="2">Uncharacterized protein</fullName>
    </submittedName>
</protein>